<comment type="caution">
    <text evidence="2">The sequence shown here is derived from an EMBL/GenBank/DDBJ whole genome shotgun (WGS) entry which is preliminary data.</text>
</comment>
<organism evidence="2 3">
    <name type="scientific">Muricoccus vinaceus</name>
    <dbReference type="NCBI Taxonomy" id="424704"/>
    <lineage>
        <taxon>Bacteria</taxon>
        <taxon>Pseudomonadati</taxon>
        <taxon>Pseudomonadota</taxon>
        <taxon>Alphaproteobacteria</taxon>
        <taxon>Acetobacterales</taxon>
        <taxon>Roseomonadaceae</taxon>
        <taxon>Muricoccus</taxon>
    </lineage>
</organism>
<gene>
    <name evidence="2" type="ORF">ACFFIC_02190</name>
</gene>
<keyword evidence="3" id="KW-1185">Reference proteome</keyword>
<accession>A0ABV6INX1</accession>
<evidence type="ECO:0000256" key="1">
    <source>
        <dbReference type="SAM" id="MobiDB-lite"/>
    </source>
</evidence>
<evidence type="ECO:0000313" key="3">
    <source>
        <dbReference type="Proteomes" id="UP001589789"/>
    </source>
</evidence>
<proteinExistence type="predicted"/>
<dbReference type="RefSeq" id="WP_377048408.1">
    <property type="nucleotide sequence ID" value="NZ_JBHLVZ010000002.1"/>
</dbReference>
<protein>
    <submittedName>
        <fullName evidence="2">Uncharacterized protein</fullName>
    </submittedName>
</protein>
<feature type="compositionally biased region" description="Low complexity" evidence="1">
    <location>
        <begin position="11"/>
        <end position="26"/>
    </location>
</feature>
<reference evidence="2 3" key="1">
    <citation type="submission" date="2024-09" db="EMBL/GenBank/DDBJ databases">
        <authorList>
            <person name="Sun Q."/>
            <person name="Mori K."/>
        </authorList>
    </citation>
    <scope>NUCLEOTIDE SEQUENCE [LARGE SCALE GENOMIC DNA]</scope>
    <source>
        <strain evidence="2 3">CCM 7468</strain>
    </source>
</reference>
<dbReference type="EMBL" id="JBHLVZ010000002">
    <property type="protein sequence ID" value="MFC0384358.1"/>
    <property type="molecule type" value="Genomic_DNA"/>
</dbReference>
<feature type="region of interest" description="Disordered" evidence="1">
    <location>
        <begin position="11"/>
        <end position="33"/>
    </location>
</feature>
<evidence type="ECO:0000313" key="2">
    <source>
        <dbReference type="EMBL" id="MFC0384358.1"/>
    </source>
</evidence>
<name>A0ABV6INX1_9PROT</name>
<dbReference type="Proteomes" id="UP001589789">
    <property type="component" value="Unassembled WGS sequence"/>
</dbReference>
<sequence length="73" mass="7919">MSRCDANLMLGGHPRPAAPGASPSGSPAGGLGRPLTLVHRSRAMFIAPRRCEFCADEFFPHDHSDRCDWCRPA</sequence>